<evidence type="ECO:0000313" key="2">
    <source>
        <dbReference type="Proteomes" id="UP001281147"/>
    </source>
</evidence>
<sequence length="459" mass="50010">MSSKAPTGRTSRGAALSSHITRAVTDRCGLHIPDNAWRYFGGVVKSHLTKPQKDFYNCLETQYPQVVGWFNTQRSKGVTAANLHIICEAIRETYGDYAAQCYCPPVLSEVSSGAPSQVDPNQTPDAIFRAEKQTLAVRRREAFRALGEAPYYRDLNDDEKREKLVHTMVLKYNEILREKMWEKHSISHRSFVPSLAGNFNLGDGEKIKQFGLSKEEKDQGRYWPLGPLGESRLSVEHQGVNAGGTVIHMLDNICPDDESSGGECPSRGDHESTEPSSKRVKTTIGSQPVDSAPESQDRVDDQRPTNDRETTKSPQNTETHQMMNTGEIVAALQNTEDEQVTNTNETSTASTEAGGLEPTPPSRNLEQGAATSSEGRTTLASLPSMNAKETCATSHGDQDMPMHKQETNVAEAAPLSMSFRSQQPTNDKVVGPAEEGTTLAENTVACQGSAVCGGPSPNA</sequence>
<comment type="caution">
    <text evidence="1">The sequence shown here is derived from an EMBL/GenBank/DDBJ whole genome shotgun (WGS) entry which is preliminary data.</text>
</comment>
<dbReference type="EMBL" id="JAUTXU010000241">
    <property type="protein sequence ID" value="KAK3696442.1"/>
    <property type="molecule type" value="Genomic_DNA"/>
</dbReference>
<organism evidence="1 2">
    <name type="scientific">Vermiconidia calcicola</name>
    <dbReference type="NCBI Taxonomy" id="1690605"/>
    <lineage>
        <taxon>Eukaryota</taxon>
        <taxon>Fungi</taxon>
        <taxon>Dikarya</taxon>
        <taxon>Ascomycota</taxon>
        <taxon>Pezizomycotina</taxon>
        <taxon>Dothideomycetes</taxon>
        <taxon>Dothideomycetidae</taxon>
        <taxon>Mycosphaerellales</taxon>
        <taxon>Extremaceae</taxon>
        <taxon>Vermiconidia</taxon>
    </lineage>
</organism>
<dbReference type="Proteomes" id="UP001281147">
    <property type="component" value="Unassembled WGS sequence"/>
</dbReference>
<reference evidence="1" key="1">
    <citation type="submission" date="2023-07" db="EMBL/GenBank/DDBJ databases">
        <title>Black Yeasts Isolated from many extreme environments.</title>
        <authorList>
            <person name="Coleine C."/>
            <person name="Stajich J.E."/>
            <person name="Selbmann L."/>
        </authorList>
    </citation>
    <scope>NUCLEOTIDE SEQUENCE</scope>
    <source>
        <strain evidence="1">CCFEE 5714</strain>
    </source>
</reference>
<gene>
    <name evidence="1" type="ORF">LTR37_017943</name>
</gene>
<name>A0ACC3MIE7_9PEZI</name>
<evidence type="ECO:0000313" key="1">
    <source>
        <dbReference type="EMBL" id="KAK3696442.1"/>
    </source>
</evidence>
<accession>A0ACC3MIE7</accession>
<protein>
    <submittedName>
        <fullName evidence="1">Uncharacterized protein</fullName>
    </submittedName>
</protein>
<keyword evidence="2" id="KW-1185">Reference proteome</keyword>
<proteinExistence type="predicted"/>